<dbReference type="AlphaFoldDB" id="A0A142JIZ4"/>
<protein>
    <submittedName>
        <fullName evidence="1">Uncharacterized protein</fullName>
    </submittedName>
</protein>
<gene>
    <name evidence="1" type="ORF">A2G96_10040</name>
</gene>
<dbReference type="RefSeq" id="WP_062798887.1">
    <property type="nucleotide sequence ID" value="NZ_CP014844.1"/>
</dbReference>
<dbReference type="EMBL" id="CP014844">
    <property type="protein sequence ID" value="AMR78056.1"/>
    <property type="molecule type" value="Genomic_DNA"/>
</dbReference>
<keyword evidence="2" id="KW-1185">Reference proteome</keyword>
<name>A0A142JIZ4_9BURK</name>
<evidence type="ECO:0000313" key="1">
    <source>
        <dbReference type="EMBL" id="AMR78056.1"/>
    </source>
</evidence>
<reference evidence="1 2" key="1">
    <citation type="submission" date="2016-03" db="EMBL/GenBank/DDBJ databases">
        <title>Complete genome sequence of a novel chlorpyrifos degrading bacterium, Cupriavidus nantongensis sp. X1.</title>
        <authorList>
            <person name="Fang L."/>
        </authorList>
    </citation>
    <scope>NUCLEOTIDE SEQUENCE [LARGE SCALE GENOMIC DNA]</scope>
    <source>
        <strain evidence="1 2">X1</strain>
    </source>
</reference>
<sequence>MRKENVFLVTGRLSEGTASGREPRGELIQRIVCAANEPALHEFLDRSFPGFLVIGMVNLAALEETARQIKVALAGSAGALQVFVDPSMSH</sequence>
<accession>A0A142JIZ4</accession>
<dbReference type="Proteomes" id="UP000075238">
    <property type="component" value="Chromosome 1"/>
</dbReference>
<dbReference type="OrthoDB" id="9953918at2"/>
<dbReference type="STRING" id="1796606.A2G96_10040"/>
<dbReference type="KEGG" id="cnan:A2G96_10040"/>
<evidence type="ECO:0000313" key="2">
    <source>
        <dbReference type="Proteomes" id="UP000075238"/>
    </source>
</evidence>
<proteinExistence type="predicted"/>
<organism evidence="1 2">
    <name type="scientific">Cupriavidus nantongensis</name>
    <dbReference type="NCBI Taxonomy" id="1796606"/>
    <lineage>
        <taxon>Bacteria</taxon>
        <taxon>Pseudomonadati</taxon>
        <taxon>Pseudomonadota</taxon>
        <taxon>Betaproteobacteria</taxon>
        <taxon>Burkholderiales</taxon>
        <taxon>Burkholderiaceae</taxon>
        <taxon>Cupriavidus</taxon>
    </lineage>
</organism>